<protein>
    <submittedName>
        <fullName evidence="2">Uncharacterized protein</fullName>
    </submittedName>
</protein>
<accession>A0A834WTZ3</accession>
<organism evidence="2 3">
    <name type="scientific">Senna tora</name>
    <dbReference type="NCBI Taxonomy" id="362788"/>
    <lineage>
        <taxon>Eukaryota</taxon>
        <taxon>Viridiplantae</taxon>
        <taxon>Streptophyta</taxon>
        <taxon>Embryophyta</taxon>
        <taxon>Tracheophyta</taxon>
        <taxon>Spermatophyta</taxon>
        <taxon>Magnoliopsida</taxon>
        <taxon>eudicotyledons</taxon>
        <taxon>Gunneridae</taxon>
        <taxon>Pentapetalae</taxon>
        <taxon>rosids</taxon>
        <taxon>fabids</taxon>
        <taxon>Fabales</taxon>
        <taxon>Fabaceae</taxon>
        <taxon>Caesalpinioideae</taxon>
        <taxon>Cassia clade</taxon>
        <taxon>Senna</taxon>
    </lineage>
</organism>
<gene>
    <name evidence="2" type="ORF">G2W53_014582</name>
</gene>
<dbReference type="AlphaFoldDB" id="A0A834WTZ3"/>
<evidence type="ECO:0000256" key="1">
    <source>
        <dbReference type="SAM" id="MobiDB-lite"/>
    </source>
</evidence>
<reference evidence="2" key="1">
    <citation type="submission" date="2020-09" db="EMBL/GenBank/DDBJ databases">
        <title>Genome-Enabled Discovery of Anthraquinone Biosynthesis in Senna tora.</title>
        <authorList>
            <person name="Kang S.-H."/>
            <person name="Pandey R.P."/>
            <person name="Lee C.-M."/>
            <person name="Sim J.-S."/>
            <person name="Jeong J.-T."/>
            <person name="Choi B.-S."/>
            <person name="Jung M."/>
            <person name="Ginzburg D."/>
            <person name="Zhao K."/>
            <person name="Won S.Y."/>
            <person name="Oh T.-J."/>
            <person name="Yu Y."/>
            <person name="Kim N.-H."/>
            <person name="Lee O.R."/>
            <person name="Lee T.-H."/>
            <person name="Bashyal P."/>
            <person name="Kim T.-S."/>
            <person name="Lee W.-H."/>
            <person name="Kawkins C."/>
            <person name="Kim C.-K."/>
            <person name="Kim J.S."/>
            <person name="Ahn B.O."/>
            <person name="Rhee S.Y."/>
            <person name="Sohng J.K."/>
        </authorList>
    </citation>
    <scope>NUCLEOTIDE SEQUENCE</scope>
    <source>
        <tissue evidence="2">Leaf</tissue>
    </source>
</reference>
<name>A0A834WTZ3_9FABA</name>
<feature type="region of interest" description="Disordered" evidence="1">
    <location>
        <begin position="13"/>
        <end position="81"/>
    </location>
</feature>
<dbReference type="Proteomes" id="UP000634136">
    <property type="component" value="Unassembled WGS sequence"/>
</dbReference>
<dbReference type="EMBL" id="JAAIUW010000005">
    <property type="protein sequence ID" value="KAF7832249.1"/>
    <property type="molecule type" value="Genomic_DNA"/>
</dbReference>
<sequence length="81" mass="9113">MQLTFTQCFSNLHARNNTSFPTAKITHSHTSLPTAKRTTRIDGATQPPSHRKPHAPMEKAKPSHTKQAQNGVETEEEENMF</sequence>
<proteinExistence type="predicted"/>
<keyword evidence="3" id="KW-1185">Reference proteome</keyword>
<comment type="caution">
    <text evidence="2">The sequence shown here is derived from an EMBL/GenBank/DDBJ whole genome shotgun (WGS) entry which is preliminary data.</text>
</comment>
<evidence type="ECO:0000313" key="2">
    <source>
        <dbReference type="EMBL" id="KAF7832249.1"/>
    </source>
</evidence>
<evidence type="ECO:0000313" key="3">
    <source>
        <dbReference type="Proteomes" id="UP000634136"/>
    </source>
</evidence>